<comment type="caution">
    <text evidence="2">The sequence shown here is derived from an EMBL/GenBank/DDBJ whole genome shotgun (WGS) entry which is preliminary data.</text>
</comment>
<feature type="compositionally biased region" description="Polar residues" evidence="1">
    <location>
        <begin position="8"/>
        <end position="24"/>
    </location>
</feature>
<name>A0A392U1G1_9FABA</name>
<evidence type="ECO:0000256" key="1">
    <source>
        <dbReference type="SAM" id="MobiDB-lite"/>
    </source>
</evidence>
<dbReference type="Proteomes" id="UP000265520">
    <property type="component" value="Unassembled WGS sequence"/>
</dbReference>
<accession>A0A392U1G1</accession>
<reference evidence="2 3" key="1">
    <citation type="journal article" date="2018" name="Front. Plant Sci.">
        <title>Red Clover (Trifolium pratense) and Zigzag Clover (T. medium) - A Picture of Genomic Similarities and Differences.</title>
        <authorList>
            <person name="Dluhosova J."/>
            <person name="Istvanek J."/>
            <person name="Nedelnik J."/>
            <person name="Repkova J."/>
        </authorList>
    </citation>
    <scope>NUCLEOTIDE SEQUENCE [LARGE SCALE GENOMIC DNA]</scope>
    <source>
        <strain evidence="3">cv. 10/8</strain>
        <tissue evidence="2">Leaf</tissue>
    </source>
</reference>
<evidence type="ECO:0000313" key="3">
    <source>
        <dbReference type="Proteomes" id="UP000265520"/>
    </source>
</evidence>
<protein>
    <submittedName>
        <fullName evidence="2">Uncharacterized protein</fullName>
    </submittedName>
</protein>
<feature type="non-terminal residue" evidence="2">
    <location>
        <position position="39"/>
    </location>
</feature>
<evidence type="ECO:0000313" key="2">
    <source>
        <dbReference type="EMBL" id="MCI66310.1"/>
    </source>
</evidence>
<feature type="compositionally biased region" description="Basic residues" evidence="1">
    <location>
        <begin position="30"/>
        <end position="39"/>
    </location>
</feature>
<feature type="region of interest" description="Disordered" evidence="1">
    <location>
        <begin position="1"/>
        <end position="39"/>
    </location>
</feature>
<dbReference type="AlphaFoldDB" id="A0A392U1G1"/>
<organism evidence="2 3">
    <name type="scientific">Trifolium medium</name>
    <dbReference type="NCBI Taxonomy" id="97028"/>
    <lineage>
        <taxon>Eukaryota</taxon>
        <taxon>Viridiplantae</taxon>
        <taxon>Streptophyta</taxon>
        <taxon>Embryophyta</taxon>
        <taxon>Tracheophyta</taxon>
        <taxon>Spermatophyta</taxon>
        <taxon>Magnoliopsida</taxon>
        <taxon>eudicotyledons</taxon>
        <taxon>Gunneridae</taxon>
        <taxon>Pentapetalae</taxon>
        <taxon>rosids</taxon>
        <taxon>fabids</taxon>
        <taxon>Fabales</taxon>
        <taxon>Fabaceae</taxon>
        <taxon>Papilionoideae</taxon>
        <taxon>50 kb inversion clade</taxon>
        <taxon>NPAAA clade</taxon>
        <taxon>Hologalegina</taxon>
        <taxon>IRL clade</taxon>
        <taxon>Trifolieae</taxon>
        <taxon>Trifolium</taxon>
    </lineage>
</organism>
<sequence length="39" mass="4429">MEEAAHNSVVNSGRYNRYSSATRQNEGHRVSPRRYGHPG</sequence>
<dbReference type="EMBL" id="LXQA010693059">
    <property type="protein sequence ID" value="MCI66310.1"/>
    <property type="molecule type" value="Genomic_DNA"/>
</dbReference>
<proteinExistence type="predicted"/>
<keyword evidence="3" id="KW-1185">Reference proteome</keyword>